<evidence type="ECO:0000313" key="1">
    <source>
        <dbReference type="EMBL" id="EKT4091679.1"/>
    </source>
</evidence>
<name>A0AAI9BZQ6_STEMA</name>
<sequence>MSVTNAELARDLPKLQDILVRIASGELNVLGGVVRYAAGTGKGGQIAAHLVFPSDPQQAQQSISQLQATMQQRMGNLQGGMDVLQQSMGSLQALQMANLAMAGLNLAVTTAGFVIVCKKLNKISGQIEAQSAGIAQTLQMVSEAHEHSLLMDEARFRGLVLACEQHFEEDDIELLKHKIQDFHEQYQFTKLVLQRHAVKAASNVDRLIDIQVLQDRLVNLGLFLAQVQIKVGARKRGQETLQNLAQDLDELNGNRVKALISDRDLSFRITEDQLGHVVSFIESGKQTIPALTYQADLLGVEHFDIDAVNDASMAGDIVVIAA</sequence>
<gene>
    <name evidence="1" type="ORF">QEG23_001173</name>
</gene>
<reference evidence="1" key="1">
    <citation type="submission" date="2022-07" db="EMBL/GenBank/DDBJ databases">
        <authorList>
            <consortium name="DAFM: The Division of Animal and Food Microbiology"/>
        </authorList>
    </citation>
    <scope>NUCLEOTIDE SEQUENCE</scope>
    <source>
        <strain evidence="1">19MO01SH01-2</strain>
    </source>
</reference>
<accession>A0AAI9BZQ6</accession>
<dbReference type="EMBL" id="ABLOJW010000005">
    <property type="protein sequence ID" value="EKT4091679.1"/>
    <property type="molecule type" value="Genomic_DNA"/>
</dbReference>
<evidence type="ECO:0000313" key="2">
    <source>
        <dbReference type="Proteomes" id="UP001218208"/>
    </source>
</evidence>
<organism evidence="1 2">
    <name type="scientific">Stenotrophomonas maltophilia</name>
    <name type="common">Pseudomonas maltophilia</name>
    <name type="synonym">Xanthomonas maltophilia</name>
    <dbReference type="NCBI Taxonomy" id="40324"/>
    <lineage>
        <taxon>Bacteria</taxon>
        <taxon>Pseudomonadati</taxon>
        <taxon>Pseudomonadota</taxon>
        <taxon>Gammaproteobacteria</taxon>
        <taxon>Lysobacterales</taxon>
        <taxon>Lysobacteraceae</taxon>
        <taxon>Stenotrophomonas</taxon>
        <taxon>Stenotrophomonas maltophilia group</taxon>
    </lineage>
</organism>
<dbReference type="AlphaFoldDB" id="A0AAI9BZQ6"/>
<comment type="caution">
    <text evidence="1">The sequence shown here is derived from an EMBL/GenBank/DDBJ whole genome shotgun (WGS) entry which is preliminary data.</text>
</comment>
<protein>
    <submittedName>
        <fullName evidence="1">Uncharacterized protein</fullName>
    </submittedName>
</protein>
<proteinExistence type="predicted"/>
<dbReference type="RefSeq" id="WP_162622081.1">
    <property type="nucleotide sequence ID" value="NZ_CP029773.1"/>
</dbReference>
<dbReference type="Proteomes" id="UP001218208">
    <property type="component" value="Unassembled WGS sequence"/>
</dbReference>